<dbReference type="PANTHER" id="PTHR45784:SF5">
    <property type="entry name" value="C-TYPE LECTIN DOMAIN FAMILY 20 MEMBER A-RELATED"/>
    <property type="match status" value="1"/>
</dbReference>
<dbReference type="Proteomes" id="UP000015101">
    <property type="component" value="Unassembled WGS sequence"/>
</dbReference>
<dbReference type="PANTHER" id="PTHR45784">
    <property type="entry name" value="C-TYPE LECTIN DOMAIN FAMILY 20 MEMBER A-RELATED"/>
    <property type="match status" value="1"/>
</dbReference>
<dbReference type="Gene3D" id="3.10.100.10">
    <property type="entry name" value="Mannose-Binding Protein A, subunit A"/>
    <property type="match status" value="2"/>
</dbReference>
<dbReference type="CDD" id="cd00037">
    <property type="entry name" value="CLECT"/>
    <property type="match status" value="2"/>
</dbReference>
<dbReference type="RefSeq" id="XP_009030036.1">
    <property type="nucleotide sequence ID" value="XM_009031788.1"/>
</dbReference>
<evidence type="ECO:0000313" key="3">
    <source>
        <dbReference type="Proteomes" id="UP000015101"/>
    </source>
</evidence>
<reference evidence="1 3" key="2">
    <citation type="journal article" date="2013" name="Nature">
        <title>Insights into bilaterian evolution from three spiralian genomes.</title>
        <authorList>
            <person name="Simakov O."/>
            <person name="Marletaz F."/>
            <person name="Cho S.J."/>
            <person name="Edsinger-Gonzales E."/>
            <person name="Havlak P."/>
            <person name="Hellsten U."/>
            <person name="Kuo D.H."/>
            <person name="Larsson T."/>
            <person name="Lv J."/>
            <person name="Arendt D."/>
            <person name="Savage R."/>
            <person name="Osoegawa K."/>
            <person name="de Jong P."/>
            <person name="Grimwood J."/>
            <person name="Chapman J.A."/>
            <person name="Shapiro H."/>
            <person name="Aerts A."/>
            <person name="Otillar R.P."/>
            <person name="Terry A.Y."/>
            <person name="Boore J.L."/>
            <person name="Grigoriev I.V."/>
            <person name="Lindberg D.R."/>
            <person name="Seaver E.C."/>
            <person name="Weisblat D.A."/>
            <person name="Putnam N.H."/>
            <person name="Rokhsar D.S."/>
        </authorList>
    </citation>
    <scope>NUCLEOTIDE SEQUENCE</scope>
</reference>
<organism evidence="2 3">
    <name type="scientific">Helobdella robusta</name>
    <name type="common">Californian leech</name>
    <dbReference type="NCBI Taxonomy" id="6412"/>
    <lineage>
        <taxon>Eukaryota</taxon>
        <taxon>Metazoa</taxon>
        <taxon>Spiralia</taxon>
        <taxon>Lophotrochozoa</taxon>
        <taxon>Annelida</taxon>
        <taxon>Clitellata</taxon>
        <taxon>Hirudinea</taxon>
        <taxon>Rhynchobdellida</taxon>
        <taxon>Glossiphoniidae</taxon>
        <taxon>Helobdella</taxon>
    </lineage>
</organism>
<proteinExistence type="predicted"/>
<dbReference type="GeneID" id="20208319"/>
<sequence>MRKEGIGNLKTTEKIGGRRDRDQQQITFVKSLCHLLNITIFQLLQSLKDRYFESFGATLYTNGSDVKVHSYSDAIEYCRETGGEILQIFNEKQQNDVATFLKSSNFESKHRVLLGLKREDFLINKFFSVSKPKDFLRVDIEYDDDGKFLSIRKDAKFELPLNYMRQHFICSKSRDCSTEKDCFDIIKIDMMWYEARSFCARKGEDLFNFHDKFGATELATFLEENERYWLGYSNARLLNIQTGPAILNQQKLTTTLNVQK</sequence>
<dbReference type="HOGENOM" id="CLU_1070709_0_0_1"/>
<dbReference type="EnsemblMetazoa" id="HelroT182030">
    <property type="protein sequence ID" value="HelroP182030"/>
    <property type="gene ID" value="HelroG182030"/>
</dbReference>
<evidence type="ECO:0008006" key="4">
    <source>
        <dbReference type="Google" id="ProtNLM"/>
    </source>
</evidence>
<dbReference type="InParanoid" id="T1FHM0"/>
<reference evidence="3" key="1">
    <citation type="submission" date="2012-12" db="EMBL/GenBank/DDBJ databases">
        <authorList>
            <person name="Hellsten U."/>
            <person name="Grimwood J."/>
            <person name="Chapman J.A."/>
            <person name="Shapiro H."/>
            <person name="Aerts A."/>
            <person name="Otillar R.P."/>
            <person name="Terry A.Y."/>
            <person name="Boore J.L."/>
            <person name="Simakov O."/>
            <person name="Marletaz F."/>
            <person name="Cho S.-J."/>
            <person name="Edsinger-Gonzales E."/>
            <person name="Havlak P."/>
            <person name="Kuo D.-H."/>
            <person name="Larsson T."/>
            <person name="Lv J."/>
            <person name="Arendt D."/>
            <person name="Savage R."/>
            <person name="Osoegawa K."/>
            <person name="de Jong P."/>
            <person name="Lindberg D.R."/>
            <person name="Seaver E.C."/>
            <person name="Weisblat D.A."/>
            <person name="Putnam N.H."/>
            <person name="Grigoriev I.V."/>
            <person name="Rokhsar D.S."/>
        </authorList>
    </citation>
    <scope>NUCLEOTIDE SEQUENCE</scope>
</reference>
<accession>T1FHM0</accession>
<dbReference type="AlphaFoldDB" id="T1FHM0"/>
<evidence type="ECO:0000313" key="1">
    <source>
        <dbReference type="EMBL" id="ESN91853.1"/>
    </source>
</evidence>
<name>T1FHM0_HELRO</name>
<dbReference type="OrthoDB" id="6067009at2759"/>
<dbReference type="EMBL" id="AMQM01007938">
    <property type="status" value="NOT_ANNOTATED_CDS"/>
    <property type="molecule type" value="Genomic_DNA"/>
</dbReference>
<dbReference type="InterPro" id="IPR016186">
    <property type="entry name" value="C-type_lectin-like/link_sf"/>
</dbReference>
<evidence type="ECO:0000313" key="2">
    <source>
        <dbReference type="EnsemblMetazoa" id="HelroP182030"/>
    </source>
</evidence>
<gene>
    <name evidence="2" type="primary">20208319</name>
    <name evidence="1" type="ORF">HELRODRAFT_182030</name>
</gene>
<dbReference type="EMBL" id="KB097694">
    <property type="protein sequence ID" value="ESN91853.1"/>
    <property type="molecule type" value="Genomic_DNA"/>
</dbReference>
<dbReference type="InterPro" id="IPR016187">
    <property type="entry name" value="CTDL_fold"/>
</dbReference>
<protein>
    <recommendedName>
        <fullName evidence="4">C-type lectin domain-containing protein</fullName>
    </recommendedName>
</protein>
<dbReference type="SUPFAM" id="SSF56436">
    <property type="entry name" value="C-type lectin-like"/>
    <property type="match status" value="2"/>
</dbReference>
<dbReference type="KEGG" id="hro:HELRODRAFT_182030"/>
<keyword evidence="3" id="KW-1185">Reference proteome</keyword>
<dbReference type="CTD" id="20208319"/>
<reference evidence="2" key="3">
    <citation type="submission" date="2015-06" db="UniProtKB">
        <authorList>
            <consortium name="EnsemblMetazoa"/>
        </authorList>
    </citation>
    <scope>IDENTIFICATION</scope>
</reference>